<dbReference type="AlphaFoldDB" id="A0A6A5YV72"/>
<reference evidence="13" key="1">
    <citation type="journal article" date="2020" name="Stud. Mycol.">
        <title>101 Dothideomycetes genomes: a test case for predicting lifestyles and emergence of pathogens.</title>
        <authorList>
            <person name="Haridas S."/>
            <person name="Albert R."/>
            <person name="Binder M."/>
            <person name="Bloem J."/>
            <person name="Labutti K."/>
            <person name="Salamov A."/>
            <person name="Andreopoulos B."/>
            <person name="Baker S."/>
            <person name="Barry K."/>
            <person name="Bills G."/>
            <person name="Bluhm B."/>
            <person name="Cannon C."/>
            <person name="Castanera R."/>
            <person name="Culley D."/>
            <person name="Daum C."/>
            <person name="Ezra D."/>
            <person name="Gonzalez J."/>
            <person name="Henrissat B."/>
            <person name="Kuo A."/>
            <person name="Liang C."/>
            <person name="Lipzen A."/>
            <person name="Lutzoni F."/>
            <person name="Magnuson J."/>
            <person name="Mondo S."/>
            <person name="Nolan M."/>
            <person name="Ohm R."/>
            <person name="Pangilinan J."/>
            <person name="Park H.-J."/>
            <person name="Ramirez L."/>
            <person name="Alfaro M."/>
            <person name="Sun H."/>
            <person name="Tritt A."/>
            <person name="Yoshinaga Y."/>
            <person name="Zwiers L.-H."/>
            <person name="Turgeon B."/>
            <person name="Goodwin S."/>
            <person name="Spatafora J."/>
            <person name="Crous P."/>
            <person name="Grigoriev I."/>
        </authorList>
    </citation>
    <scope>NUCLEOTIDE SEQUENCE</scope>
    <source>
        <strain evidence="13">CBS 627.86</strain>
    </source>
</reference>
<keyword evidence="7" id="KW-0819">tRNA processing</keyword>
<feature type="compositionally biased region" description="Gly residues" evidence="11">
    <location>
        <begin position="1"/>
        <end position="11"/>
    </location>
</feature>
<feature type="binding site" evidence="10">
    <location>
        <position position="264"/>
    </location>
    <ligand>
        <name>S-adenosyl-L-methionine</name>
        <dbReference type="ChEBI" id="CHEBI:59789"/>
    </ligand>
</feature>
<evidence type="ECO:0000256" key="7">
    <source>
        <dbReference type="ARBA" id="ARBA00022694"/>
    </source>
</evidence>
<feature type="region of interest" description="Disordered" evidence="11">
    <location>
        <begin position="837"/>
        <end position="865"/>
    </location>
</feature>
<keyword evidence="8 10" id="KW-0694">RNA-binding</keyword>
<dbReference type="PANTHER" id="PTHR22808:SF1">
    <property type="entry name" value="RNA CYTOSINE-C(5)-METHYLTRANSFERASE NSUN2-RELATED"/>
    <property type="match status" value="1"/>
</dbReference>
<dbReference type="InterPro" id="IPR049560">
    <property type="entry name" value="MeTrfase_RsmB-F_NOP2_cat"/>
</dbReference>
<dbReference type="InterPro" id="IPR057286">
    <property type="entry name" value="PUA_NSUN2"/>
</dbReference>
<feature type="active site" description="Nucleophile" evidence="10">
    <location>
        <position position="345"/>
    </location>
</feature>
<keyword evidence="9" id="KW-0539">Nucleus</keyword>
<comment type="similarity">
    <text evidence="2 10">Belongs to the class I-like SAM-binding methyltransferase superfamily. RsmB/NOP family.</text>
</comment>
<dbReference type="InterPro" id="IPR057285">
    <property type="entry name" value="Pre-PUA_NSUN2"/>
</dbReference>
<dbReference type="GO" id="GO:0030488">
    <property type="term" value="P:tRNA methylation"/>
    <property type="evidence" value="ECO:0007669"/>
    <property type="project" value="TreeGrafter"/>
</dbReference>
<dbReference type="GO" id="GO:0000049">
    <property type="term" value="F:tRNA binding"/>
    <property type="evidence" value="ECO:0007669"/>
    <property type="project" value="UniProtKB-KW"/>
</dbReference>
<evidence type="ECO:0000256" key="2">
    <source>
        <dbReference type="ARBA" id="ARBA00007494"/>
    </source>
</evidence>
<dbReference type="EMBL" id="ML977337">
    <property type="protein sequence ID" value="KAF2110674.1"/>
    <property type="molecule type" value="Genomic_DNA"/>
</dbReference>
<feature type="binding site" evidence="10">
    <location>
        <begin position="185"/>
        <end position="191"/>
    </location>
    <ligand>
        <name>S-adenosyl-L-methionine</name>
        <dbReference type="ChEBI" id="CHEBI:59789"/>
    </ligand>
</feature>
<evidence type="ECO:0000256" key="9">
    <source>
        <dbReference type="ARBA" id="ARBA00023242"/>
    </source>
</evidence>
<comment type="subcellular location">
    <subcellularLocation>
        <location evidence="1">Nucleus</location>
    </subcellularLocation>
</comment>
<keyword evidence="14" id="KW-1185">Reference proteome</keyword>
<evidence type="ECO:0000256" key="8">
    <source>
        <dbReference type="ARBA" id="ARBA00022884"/>
    </source>
</evidence>
<keyword evidence="4 10" id="KW-0489">Methyltransferase</keyword>
<feature type="binding site" evidence="10">
    <location>
        <position position="292"/>
    </location>
    <ligand>
        <name>S-adenosyl-L-methionine</name>
        <dbReference type="ChEBI" id="CHEBI:59789"/>
    </ligand>
</feature>
<feature type="region of interest" description="Disordered" evidence="11">
    <location>
        <begin position="1"/>
        <end position="42"/>
    </location>
</feature>
<feature type="compositionally biased region" description="Basic and acidic residues" evidence="11">
    <location>
        <begin position="531"/>
        <end position="549"/>
    </location>
</feature>
<dbReference type="InterPro" id="IPR018314">
    <property type="entry name" value="RsmB/NOL1/NOP2-like_CS"/>
</dbReference>
<protein>
    <submittedName>
        <fullName evidence="13">S-adenosyl-L-methionine-dependent methyltransferase</fullName>
    </submittedName>
</protein>
<feature type="region of interest" description="Disordered" evidence="11">
    <location>
        <begin position="495"/>
        <end position="606"/>
    </location>
</feature>
<dbReference type="InterPro" id="IPR029063">
    <property type="entry name" value="SAM-dependent_MTases_sf"/>
</dbReference>
<sequence>MGRGGRGGNRNRGGHRKPFGGGGKGKNRNSGRDTRTDSWNEVPRSNDFFEGYYRSGGFLPEDEFDEMWATLAKDLPNSFRFTGTKSDALAVREIFKQRYIPKITSIKFDGELVDPPRAVKAFPDELVWDMTTHKKVIRKHPPFAEFQKFLVAETTSGNVSRQEVVSMIPPHFLDVRPGMVVLDMCAAPGSKSAQLAEMIHGDEEERVKKAASGAPFDSEGGDYNDDGRSTGLLIANDTDYKRAGMLVHQVKRLNFPNLIVTQHDASIFPSIEIPSTAEGKRQYLKFDRILADVPCSGDGTARKNVNVWQKWTPKDGLGLHNLQLRILFRGLQMLKKGGRLVYSTCSMNPVENEAVIQAAIDQCGGTSKVTLVDCSDHLPDLIRKPGLTKWKIFDISAVAGEKKIAHNFSTWESFDKAKKKYDEEEPGRTFSSKISKDMFPILDAPEAVRIPLERCMRVYPHLQDTGGFFIAVLEKMDDIRIAQLGASGSTTATITSEKIKSSTPMDVDGTEDNKMNLDPVESARQNRSPKRKLEGAEEENATKRVRVEAGDSTNSPVDAGSEDAKPAVKDEEEDSKPTVNGTAEDADAKPPANGSVETVPDAKAPNGAFANETIKKLEPSAQGQKEYFEYLPADDPTIASIFDFFGISDRFPRDRFLVRNKEGLLLNKIYYTSELCKTVIKMNKERGMRFVHCGVIMFVAHKIREKEQLKCNWRLQDEGIKIVAPWASKRIVQCTKNETLHTLLKQFFPKLPREEPHALGEVGDQLRDLEPGCAFMNVNKNEEEGFPYDMVFPIWRHPGSINLMTDKDDRKAFLLRLYNESNPEMVNHVADKAAAKLKAEEAATEQADGDEDDENGGVKLDGLEE</sequence>
<evidence type="ECO:0000259" key="12">
    <source>
        <dbReference type="PROSITE" id="PS51686"/>
    </source>
</evidence>
<dbReference type="GO" id="GO:0005634">
    <property type="term" value="C:nucleus"/>
    <property type="evidence" value="ECO:0007669"/>
    <property type="project" value="UniProtKB-SubCell"/>
</dbReference>
<dbReference type="PROSITE" id="PS51686">
    <property type="entry name" value="SAM_MT_RSMB_NOP"/>
    <property type="match status" value="1"/>
</dbReference>
<evidence type="ECO:0000313" key="13">
    <source>
        <dbReference type="EMBL" id="KAF2110674.1"/>
    </source>
</evidence>
<dbReference type="InterPro" id="IPR023267">
    <property type="entry name" value="RCMT"/>
</dbReference>
<dbReference type="InterPro" id="IPR023270">
    <property type="entry name" value="RCMT_NCL1"/>
</dbReference>
<keyword evidence="6 10" id="KW-0949">S-adenosyl-L-methionine</keyword>
<evidence type="ECO:0000256" key="3">
    <source>
        <dbReference type="ARBA" id="ARBA00022555"/>
    </source>
</evidence>
<dbReference type="InterPro" id="IPR001678">
    <property type="entry name" value="MeTrfase_RsmB-F_NOP2_dom"/>
</dbReference>
<dbReference type="SUPFAM" id="SSF53335">
    <property type="entry name" value="S-adenosyl-L-methionine-dependent methyltransferases"/>
    <property type="match status" value="1"/>
</dbReference>
<evidence type="ECO:0000313" key="14">
    <source>
        <dbReference type="Proteomes" id="UP000799770"/>
    </source>
</evidence>
<keyword evidence="3" id="KW-0820">tRNA-binding</keyword>
<gene>
    <name evidence="13" type="ORF">BDV96DRAFT_583542</name>
</gene>
<accession>A0A6A5YV72</accession>
<evidence type="ECO:0000256" key="6">
    <source>
        <dbReference type="ARBA" id="ARBA00022691"/>
    </source>
</evidence>
<dbReference type="GO" id="GO:0016428">
    <property type="term" value="F:tRNA (cytidine-5-)-methyltransferase activity"/>
    <property type="evidence" value="ECO:0007669"/>
    <property type="project" value="InterPro"/>
</dbReference>
<dbReference type="GO" id="GO:0005737">
    <property type="term" value="C:cytoplasm"/>
    <property type="evidence" value="ECO:0007669"/>
    <property type="project" value="TreeGrafter"/>
</dbReference>
<organism evidence="13 14">
    <name type="scientific">Lophiotrema nucula</name>
    <dbReference type="NCBI Taxonomy" id="690887"/>
    <lineage>
        <taxon>Eukaryota</taxon>
        <taxon>Fungi</taxon>
        <taxon>Dikarya</taxon>
        <taxon>Ascomycota</taxon>
        <taxon>Pezizomycotina</taxon>
        <taxon>Dothideomycetes</taxon>
        <taxon>Pleosporomycetidae</taxon>
        <taxon>Pleosporales</taxon>
        <taxon>Lophiotremataceae</taxon>
        <taxon>Lophiotrema</taxon>
    </lineage>
</organism>
<dbReference type="PROSITE" id="PS01153">
    <property type="entry name" value="NOL1_NOP2_SUN"/>
    <property type="match status" value="1"/>
</dbReference>
<evidence type="ECO:0000256" key="10">
    <source>
        <dbReference type="PROSITE-ProRule" id="PRU01023"/>
    </source>
</evidence>
<evidence type="ECO:0000256" key="1">
    <source>
        <dbReference type="ARBA" id="ARBA00004123"/>
    </source>
</evidence>
<feature type="binding site" evidence="10">
    <location>
        <position position="237"/>
    </location>
    <ligand>
        <name>S-adenosyl-L-methionine</name>
        <dbReference type="ChEBI" id="CHEBI:59789"/>
    </ligand>
</feature>
<feature type="domain" description="SAM-dependent MTase RsmB/NOP-type" evidence="12">
    <location>
        <begin position="67"/>
        <end position="476"/>
    </location>
</feature>
<keyword evidence="5 10" id="KW-0808">Transferase</keyword>
<name>A0A6A5YV72_9PLEO</name>
<dbReference type="PRINTS" id="PR02008">
    <property type="entry name" value="RCMTFAMILY"/>
</dbReference>
<dbReference type="PRINTS" id="PR02011">
    <property type="entry name" value="RCMTNCL1"/>
</dbReference>
<dbReference type="OrthoDB" id="6093671at2759"/>
<dbReference type="Proteomes" id="UP000799770">
    <property type="component" value="Unassembled WGS sequence"/>
</dbReference>
<dbReference type="Pfam" id="PF25378">
    <property type="entry name" value="PUA_NSUN2"/>
    <property type="match status" value="1"/>
</dbReference>
<evidence type="ECO:0000256" key="11">
    <source>
        <dbReference type="SAM" id="MobiDB-lite"/>
    </source>
</evidence>
<dbReference type="PANTHER" id="PTHR22808">
    <property type="entry name" value="NCL1 YEAST -RELATED NOL1/NOP2/FMU SUN DOMAIN-CONTAINING"/>
    <property type="match status" value="1"/>
</dbReference>
<dbReference type="Gene3D" id="3.40.50.150">
    <property type="entry name" value="Vaccinia Virus protein VP39"/>
    <property type="match status" value="1"/>
</dbReference>
<evidence type="ECO:0000256" key="5">
    <source>
        <dbReference type="ARBA" id="ARBA00022679"/>
    </source>
</evidence>
<proteinExistence type="inferred from homology"/>
<dbReference type="Pfam" id="PF01189">
    <property type="entry name" value="Methyltr_RsmB-F"/>
    <property type="match status" value="1"/>
</dbReference>
<evidence type="ECO:0000256" key="4">
    <source>
        <dbReference type="ARBA" id="ARBA00022603"/>
    </source>
</evidence>
<dbReference type="Pfam" id="PF25376">
    <property type="entry name" value="Pre-PUA_NSUN2"/>
    <property type="match status" value="1"/>
</dbReference>